<evidence type="ECO:0000313" key="1">
    <source>
        <dbReference type="EMBL" id="WMS88524.1"/>
    </source>
</evidence>
<name>A0AA51X831_9GAMM</name>
<proteinExistence type="predicted"/>
<sequence length="210" mass="23387">MKQVIPYSSMQDALSSLDNGGRFYNIFTKAGDGKVDPAELSKVAGIIGDRQRMFLFYELALSNLEQSAVNEVQSALSPELNQQYQLNRPKNYKPSEVQQLGSAGEAVIISGYPKVIDARDKLTGFIMVPIMAGKVMTFTMIPIIEKFHVYELYDEPSGTTFIIAHAKSDAPLPSNYFTFAGVLKELKQDKTGAKSEELFLEAFYYVEGEQ</sequence>
<evidence type="ECO:0000313" key="2">
    <source>
        <dbReference type="Proteomes" id="UP001239782"/>
    </source>
</evidence>
<accession>A0AA51X831</accession>
<gene>
    <name evidence="1" type="ORF">Q9312_06300</name>
</gene>
<organism evidence="1 2">
    <name type="scientific">Pleionea litopenaei</name>
    <dbReference type="NCBI Taxonomy" id="3070815"/>
    <lineage>
        <taxon>Bacteria</taxon>
        <taxon>Pseudomonadati</taxon>
        <taxon>Pseudomonadota</taxon>
        <taxon>Gammaproteobacteria</taxon>
        <taxon>Oceanospirillales</taxon>
        <taxon>Pleioneaceae</taxon>
        <taxon>Pleionea</taxon>
    </lineage>
</organism>
<keyword evidence="2" id="KW-1185">Reference proteome</keyword>
<dbReference type="AlphaFoldDB" id="A0AA51X831"/>
<protein>
    <submittedName>
        <fullName evidence="1">Uncharacterized protein</fullName>
    </submittedName>
</protein>
<dbReference type="Proteomes" id="UP001239782">
    <property type="component" value="Chromosome"/>
</dbReference>
<dbReference type="EMBL" id="CP133548">
    <property type="protein sequence ID" value="WMS88524.1"/>
    <property type="molecule type" value="Genomic_DNA"/>
</dbReference>
<dbReference type="KEGG" id="plei:Q9312_06300"/>
<reference evidence="1 2" key="1">
    <citation type="submission" date="2023-08" db="EMBL/GenBank/DDBJ databases">
        <title>Pleionea litopenaei sp. nov., isolated from stomach of juvenile Litopenaeus vannamei.</title>
        <authorList>
            <person name="Rho A.M."/>
            <person name="Hwang C.Y."/>
        </authorList>
    </citation>
    <scope>NUCLEOTIDE SEQUENCE [LARGE SCALE GENOMIC DNA]</scope>
    <source>
        <strain evidence="1 2">HL-JVS1</strain>
    </source>
</reference>
<dbReference type="RefSeq" id="WP_309203738.1">
    <property type="nucleotide sequence ID" value="NZ_CP133548.1"/>
</dbReference>